<evidence type="ECO:0000256" key="5">
    <source>
        <dbReference type="ARBA" id="ARBA00022553"/>
    </source>
</evidence>
<evidence type="ECO:0000256" key="14">
    <source>
        <dbReference type="ARBA" id="ARBA00080231"/>
    </source>
</evidence>
<dbReference type="InterPro" id="IPR045088">
    <property type="entry name" value="ALAT1/2-like"/>
</dbReference>
<protein>
    <recommendedName>
        <fullName evidence="12">Alanine aminotransferase 1</fullName>
    </recommendedName>
    <alternativeName>
        <fullName evidence="14">Glutamate pyruvate transaminase 1</fullName>
    </alternativeName>
    <alternativeName>
        <fullName evidence="13">Glutamic--alanine transaminase 1</fullName>
    </alternativeName>
    <alternativeName>
        <fullName evidence="15">Glutamic--pyruvic transaminase 1</fullName>
    </alternativeName>
</protein>
<dbReference type="FunFam" id="3.40.640.10:FF:000236">
    <property type="entry name" value="Alanine aminotransferase 2"/>
    <property type="match status" value="1"/>
</dbReference>
<dbReference type="FunFam" id="1.10.287.1970:FF:000001">
    <property type="entry name" value="Alanine aminotransferase 2"/>
    <property type="match status" value="1"/>
</dbReference>
<comment type="subcellular location">
    <subcellularLocation>
        <location evidence="2">Cytoplasm</location>
    </subcellularLocation>
</comment>
<dbReference type="Gene3D" id="1.10.287.1970">
    <property type="match status" value="1"/>
</dbReference>
<comment type="function">
    <text evidence="11">Catalyzes the reversible transamination between alanine and 2-oxoglutarate to form pyruvate and glutamate. Participates in cellular nitrogen metabolism and also in liver gluconeogenesis starting with precursors transported from skeletal muscles.</text>
</comment>
<evidence type="ECO:0000313" key="17">
    <source>
        <dbReference type="EMBL" id="CAD9550949.1"/>
    </source>
</evidence>
<sequence>MQSKLLFQSRLLRAGRKCNSASFRHFHKPLVETPAILHESPRNFPHALRPEDLNPNVVKAQYAVRGAIAAKALFYRQLLSSGSGSSLPFSEVVSLNIGNPQELGQKPITFFRQVLSLCDYPELLAREETKCIFPPDAIERAKQLLARIPGGPGAYSESQGVAWVRESVADFIEERDGYPTDPNSIFITDGATSGIQAILKIMIKGPSDGVLIPVPQYPLYTAGITLNGGTPVGYYLDEENGWTLSIEQLEQCIREARQQRISPKALVVINPGNPTGQVLSEDNMREVVLLCMRERLVLLADEVYQENVYTDTKPFVSFRKVACQVISSGNAAAAANHVFPGPTTHSAQSTMSRSRQGGQPPLPIPEVISFHTISKGTVGECGRRGGYMELFNIHTQVKDQLLKLQSMSLCANLPGQIALDLMVRPPAPDDPSYALYSQERQRVYMSLKSRAAVMRDAVLKMPGITCSAPEGAMYLFPKIDMPRMGIAVAASAGLEPDMLYCMELLEATGLCLVPGSGFGQLPGTYHFRTTFLPPEHKLPAIVNRLHDFHVSFLRKYSDPSVFVGRHHSETHPVGAGSFM</sequence>
<keyword evidence="7" id="KW-0808">Transferase</keyword>
<dbReference type="PANTHER" id="PTHR11751">
    <property type="entry name" value="ALANINE AMINOTRANSFERASE"/>
    <property type="match status" value="1"/>
</dbReference>
<dbReference type="GO" id="GO:0008483">
    <property type="term" value="F:transaminase activity"/>
    <property type="evidence" value="ECO:0007669"/>
    <property type="project" value="UniProtKB-KW"/>
</dbReference>
<evidence type="ECO:0000259" key="16">
    <source>
        <dbReference type="Pfam" id="PF00155"/>
    </source>
</evidence>
<evidence type="ECO:0000256" key="7">
    <source>
        <dbReference type="ARBA" id="ARBA00022679"/>
    </source>
</evidence>
<dbReference type="Pfam" id="PF00155">
    <property type="entry name" value="Aminotran_1_2"/>
    <property type="match status" value="1"/>
</dbReference>
<evidence type="ECO:0000256" key="10">
    <source>
        <dbReference type="ARBA" id="ARBA00025785"/>
    </source>
</evidence>
<evidence type="ECO:0000256" key="3">
    <source>
        <dbReference type="ARBA" id="ARBA00011738"/>
    </source>
</evidence>
<keyword evidence="6" id="KW-0032">Aminotransferase</keyword>
<reference evidence="17" key="1">
    <citation type="submission" date="2021-01" db="EMBL/GenBank/DDBJ databases">
        <authorList>
            <person name="Corre E."/>
            <person name="Pelletier E."/>
            <person name="Niang G."/>
            <person name="Scheremetjew M."/>
            <person name="Finn R."/>
            <person name="Kale V."/>
            <person name="Holt S."/>
            <person name="Cochrane G."/>
            <person name="Meng A."/>
            <person name="Brown T."/>
            <person name="Cohen L."/>
        </authorList>
    </citation>
    <scope>NUCLEOTIDE SEQUENCE</scope>
    <source>
        <strain evidence="17">SAG4.97</strain>
    </source>
</reference>
<gene>
    <name evidence="17" type="ORF">CGLO1086_LOCUS398</name>
</gene>
<dbReference type="PANTHER" id="PTHR11751:SF29">
    <property type="entry name" value="ALANINE TRANSAMINASE"/>
    <property type="match status" value="1"/>
</dbReference>
<comment type="cofactor">
    <cofactor evidence="1">
        <name>pyridoxal 5'-phosphate</name>
        <dbReference type="ChEBI" id="CHEBI:597326"/>
    </cofactor>
</comment>
<keyword evidence="4" id="KW-0963">Cytoplasm</keyword>
<evidence type="ECO:0000256" key="13">
    <source>
        <dbReference type="ARBA" id="ARBA00076222"/>
    </source>
</evidence>
<evidence type="ECO:0000256" key="4">
    <source>
        <dbReference type="ARBA" id="ARBA00022490"/>
    </source>
</evidence>
<name>A0A7S2JKZ0_9EUKA</name>
<dbReference type="InterPro" id="IPR004839">
    <property type="entry name" value="Aminotransferase_I/II_large"/>
</dbReference>
<evidence type="ECO:0000256" key="11">
    <source>
        <dbReference type="ARBA" id="ARBA00059280"/>
    </source>
</evidence>
<evidence type="ECO:0000256" key="6">
    <source>
        <dbReference type="ARBA" id="ARBA00022576"/>
    </source>
</evidence>
<evidence type="ECO:0000256" key="1">
    <source>
        <dbReference type="ARBA" id="ARBA00001933"/>
    </source>
</evidence>
<dbReference type="GO" id="GO:0005615">
    <property type="term" value="C:extracellular space"/>
    <property type="evidence" value="ECO:0007669"/>
    <property type="project" value="UniProtKB-ARBA"/>
</dbReference>
<dbReference type="InterPro" id="IPR015424">
    <property type="entry name" value="PyrdxlP-dep_Trfase"/>
</dbReference>
<feature type="domain" description="Aminotransferase class I/classII large" evidence="16">
    <location>
        <begin position="134"/>
        <end position="542"/>
    </location>
</feature>
<dbReference type="InterPro" id="IPR015421">
    <property type="entry name" value="PyrdxlP-dep_Trfase_major"/>
</dbReference>
<keyword evidence="8" id="KW-0663">Pyridoxal phosphate</keyword>
<dbReference type="UniPathway" id="UPA00528">
    <property type="reaction ID" value="UER00586"/>
</dbReference>
<dbReference type="AlphaFoldDB" id="A0A7S2JKZ0"/>
<evidence type="ECO:0000256" key="15">
    <source>
        <dbReference type="ARBA" id="ARBA00082842"/>
    </source>
</evidence>
<evidence type="ECO:0000256" key="2">
    <source>
        <dbReference type="ARBA" id="ARBA00004496"/>
    </source>
</evidence>
<comment type="similarity">
    <text evidence="10">Belongs to the class-I pyridoxal-phosphate-dependent aminotransferase family. Alanine aminotransferase subfamily.</text>
</comment>
<dbReference type="EMBL" id="HBGX01000859">
    <property type="protein sequence ID" value="CAD9550949.1"/>
    <property type="molecule type" value="Transcribed_RNA"/>
</dbReference>
<dbReference type="GO" id="GO:0030170">
    <property type="term" value="F:pyridoxal phosphate binding"/>
    <property type="evidence" value="ECO:0007669"/>
    <property type="project" value="InterPro"/>
</dbReference>
<organism evidence="17">
    <name type="scientific">Cyanoptyche gloeocystis</name>
    <dbReference type="NCBI Taxonomy" id="77922"/>
    <lineage>
        <taxon>Eukaryota</taxon>
        <taxon>Glaucocystophyceae</taxon>
        <taxon>Glaucocystophyceae incertae sedis</taxon>
        <taxon>Cyanoptyche</taxon>
    </lineage>
</organism>
<comment type="subunit">
    <text evidence="3">Homodimer.</text>
</comment>
<dbReference type="Gene3D" id="3.90.1150.10">
    <property type="entry name" value="Aspartate Aminotransferase, domain 1"/>
    <property type="match status" value="1"/>
</dbReference>
<keyword evidence="9" id="KW-0007">Acetylation</keyword>
<dbReference type="CDD" id="cd00609">
    <property type="entry name" value="AAT_like"/>
    <property type="match status" value="1"/>
</dbReference>
<dbReference type="InterPro" id="IPR015422">
    <property type="entry name" value="PyrdxlP-dep_Trfase_small"/>
</dbReference>
<evidence type="ECO:0000256" key="8">
    <source>
        <dbReference type="ARBA" id="ARBA00022898"/>
    </source>
</evidence>
<dbReference type="SUPFAM" id="SSF53383">
    <property type="entry name" value="PLP-dependent transferases"/>
    <property type="match status" value="1"/>
</dbReference>
<dbReference type="GO" id="GO:0005737">
    <property type="term" value="C:cytoplasm"/>
    <property type="evidence" value="ECO:0007669"/>
    <property type="project" value="UniProtKB-SubCell"/>
</dbReference>
<accession>A0A7S2JKZ0</accession>
<evidence type="ECO:0000256" key="9">
    <source>
        <dbReference type="ARBA" id="ARBA00022990"/>
    </source>
</evidence>
<dbReference type="GO" id="GO:0042853">
    <property type="term" value="P:L-alanine catabolic process"/>
    <property type="evidence" value="ECO:0007669"/>
    <property type="project" value="UniProtKB-UniPathway"/>
</dbReference>
<proteinExistence type="inferred from homology"/>
<evidence type="ECO:0000256" key="12">
    <source>
        <dbReference type="ARBA" id="ARBA00074120"/>
    </source>
</evidence>
<dbReference type="Gene3D" id="3.40.640.10">
    <property type="entry name" value="Type I PLP-dependent aspartate aminotransferase-like (Major domain)"/>
    <property type="match status" value="1"/>
</dbReference>
<dbReference type="FunFam" id="3.90.1150.10:FF:000010">
    <property type="entry name" value="Alanine aminotransferase 2"/>
    <property type="match status" value="1"/>
</dbReference>
<keyword evidence="5" id="KW-0597">Phosphoprotein</keyword>